<proteinExistence type="predicted"/>
<gene>
    <name evidence="1" type="ORF">GCM10011534_12420</name>
</gene>
<dbReference type="AlphaFoldDB" id="A0A917SRU4"/>
<accession>A0A917SRU4</accession>
<evidence type="ECO:0000313" key="2">
    <source>
        <dbReference type="Proteomes" id="UP000649829"/>
    </source>
</evidence>
<comment type="caution">
    <text evidence="1">The sequence shown here is derived from an EMBL/GenBank/DDBJ whole genome shotgun (WGS) entry which is preliminary data.</text>
</comment>
<dbReference type="Proteomes" id="UP000649829">
    <property type="component" value="Unassembled WGS sequence"/>
</dbReference>
<sequence length="102" mass="11079">MQMIAPVFHPRARTSPEVEAMTAAAMKRLAWAEGHRPGEIALASRFKPLTDVEAGYVRLAQQRLLSGGNVHAIAREMGIYPKRLAGLLTRGGVARDGSEVSR</sequence>
<reference evidence="1" key="1">
    <citation type="journal article" date="2014" name="Int. J. Syst. Evol. Microbiol.">
        <title>Complete genome sequence of Corynebacterium casei LMG S-19264T (=DSM 44701T), isolated from a smear-ripened cheese.</title>
        <authorList>
            <consortium name="US DOE Joint Genome Institute (JGI-PGF)"/>
            <person name="Walter F."/>
            <person name="Albersmeier A."/>
            <person name="Kalinowski J."/>
            <person name="Ruckert C."/>
        </authorList>
    </citation>
    <scope>NUCLEOTIDE SEQUENCE</scope>
    <source>
        <strain evidence="1">CGMCC 1.6293</strain>
    </source>
</reference>
<organism evidence="1 2">
    <name type="scientific">Pseudooceanicola nanhaiensis</name>
    <dbReference type="NCBI Taxonomy" id="375761"/>
    <lineage>
        <taxon>Bacteria</taxon>
        <taxon>Pseudomonadati</taxon>
        <taxon>Pseudomonadota</taxon>
        <taxon>Alphaproteobacteria</taxon>
        <taxon>Rhodobacterales</taxon>
        <taxon>Paracoccaceae</taxon>
        <taxon>Pseudooceanicola</taxon>
    </lineage>
</organism>
<dbReference type="RefSeq" id="WP_028286096.1">
    <property type="nucleotide sequence ID" value="NZ_BMLF01000001.1"/>
</dbReference>
<dbReference type="EMBL" id="BMLF01000001">
    <property type="protein sequence ID" value="GGL91832.1"/>
    <property type="molecule type" value="Genomic_DNA"/>
</dbReference>
<evidence type="ECO:0000313" key="1">
    <source>
        <dbReference type="EMBL" id="GGL91832.1"/>
    </source>
</evidence>
<name>A0A917SRU4_9RHOB</name>
<reference evidence="1" key="2">
    <citation type="submission" date="2020-09" db="EMBL/GenBank/DDBJ databases">
        <authorList>
            <person name="Sun Q."/>
            <person name="Zhou Y."/>
        </authorList>
    </citation>
    <scope>NUCLEOTIDE SEQUENCE</scope>
    <source>
        <strain evidence="1">CGMCC 1.6293</strain>
    </source>
</reference>
<keyword evidence="2" id="KW-1185">Reference proteome</keyword>
<protein>
    <submittedName>
        <fullName evidence="1">Uncharacterized protein</fullName>
    </submittedName>
</protein>